<evidence type="ECO:0000313" key="14">
    <source>
        <dbReference type="Proteomes" id="UP000515788"/>
    </source>
</evidence>
<proteinExistence type="inferred from homology"/>
<comment type="catalytic activity">
    <reaction evidence="8">
        <text>L-seryl-[protein] + ATP = O-phospho-L-seryl-[protein] + ADP + H(+)</text>
        <dbReference type="Rhea" id="RHEA:17989"/>
        <dbReference type="Rhea" id="RHEA-COMP:9863"/>
        <dbReference type="Rhea" id="RHEA-COMP:11604"/>
        <dbReference type="ChEBI" id="CHEBI:15378"/>
        <dbReference type="ChEBI" id="CHEBI:29999"/>
        <dbReference type="ChEBI" id="CHEBI:30616"/>
        <dbReference type="ChEBI" id="CHEBI:83421"/>
        <dbReference type="ChEBI" id="CHEBI:456216"/>
        <dbReference type="EC" id="2.7.11.1"/>
    </reaction>
</comment>
<keyword evidence="6 9" id="KW-0067">ATP-binding</keyword>
<dbReference type="Proteomes" id="UP000515788">
    <property type="component" value="Chromosome 8"/>
</dbReference>
<dbReference type="FunFam" id="1.10.510.10:FF:000873">
    <property type="entry name" value="Serine/threonine-protein kinase VHS1"/>
    <property type="match status" value="1"/>
</dbReference>
<keyword evidence="4 9" id="KW-0547">Nucleotide-binding</keyword>
<evidence type="ECO:0000256" key="11">
    <source>
        <dbReference type="SAM" id="MobiDB-lite"/>
    </source>
</evidence>
<comment type="similarity">
    <text evidence="10">Belongs to the protein kinase superfamily.</text>
</comment>
<organism evidence="13 14">
    <name type="scientific">Torulaspora globosa</name>
    <dbReference type="NCBI Taxonomy" id="48254"/>
    <lineage>
        <taxon>Eukaryota</taxon>
        <taxon>Fungi</taxon>
        <taxon>Dikarya</taxon>
        <taxon>Ascomycota</taxon>
        <taxon>Saccharomycotina</taxon>
        <taxon>Saccharomycetes</taxon>
        <taxon>Saccharomycetales</taxon>
        <taxon>Saccharomycetaceae</taxon>
        <taxon>Torulaspora</taxon>
    </lineage>
</organism>
<dbReference type="InterPro" id="IPR000719">
    <property type="entry name" value="Prot_kinase_dom"/>
</dbReference>
<evidence type="ECO:0000256" key="2">
    <source>
        <dbReference type="ARBA" id="ARBA00022527"/>
    </source>
</evidence>
<evidence type="ECO:0000256" key="10">
    <source>
        <dbReference type="RuleBase" id="RU000304"/>
    </source>
</evidence>
<dbReference type="RefSeq" id="XP_037141462.1">
    <property type="nucleotide sequence ID" value="XM_037285566.1"/>
</dbReference>
<dbReference type="GO" id="GO:0007165">
    <property type="term" value="P:signal transduction"/>
    <property type="evidence" value="ECO:0007669"/>
    <property type="project" value="TreeGrafter"/>
</dbReference>
<keyword evidence="5" id="KW-0418">Kinase</keyword>
<evidence type="ECO:0000259" key="12">
    <source>
        <dbReference type="PROSITE" id="PS50011"/>
    </source>
</evidence>
<evidence type="ECO:0000256" key="4">
    <source>
        <dbReference type="ARBA" id="ARBA00022741"/>
    </source>
</evidence>
<reference evidence="13 14" key="1">
    <citation type="submission" date="2020-06" db="EMBL/GenBank/DDBJ databases">
        <title>The yeast mating-type switching endonuclease HO is a domesticated member of an unorthodox homing genetic element family.</title>
        <authorList>
            <person name="Coughlan A.Y."/>
            <person name="Lombardi L."/>
            <person name="Braun-Galleani S."/>
            <person name="Martos A.R."/>
            <person name="Galeote V."/>
            <person name="Bigey F."/>
            <person name="Dequin S."/>
            <person name="Byrne K.P."/>
            <person name="Wolfe K.H."/>
        </authorList>
    </citation>
    <scope>NUCLEOTIDE SEQUENCE [LARGE SCALE GENOMIC DNA]</scope>
    <source>
        <strain evidence="13 14">CBS764</strain>
    </source>
</reference>
<feature type="compositionally biased region" description="Polar residues" evidence="11">
    <location>
        <begin position="378"/>
        <end position="402"/>
    </location>
</feature>
<keyword evidence="14" id="KW-1185">Reference proteome</keyword>
<dbReference type="GeneID" id="59328054"/>
<dbReference type="PANTHER" id="PTHR43895">
    <property type="entry name" value="CALCIUM/CALMODULIN-DEPENDENT PROTEIN KINASE KINASE-RELATED"/>
    <property type="match status" value="1"/>
</dbReference>
<accession>A0A7G3ZMQ2</accession>
<name>A0A7G3ZMQ2_9SACH</name>
<dbReference type="KEGG" id="tgb:HG536_0H01630"/>
<dbReference type="PROSITE" id="PS00107">
    <property type="entry name" value="PROTEIN_KINASE_ATP"/>
    <property type="match status" value="1"/>
</dbReference>
<comment type="catalytic activity">
    <reaction evidence="7">
        <text>L-threonyl-[protein] + ATP = O-phospho-L-threonyl-[protein] + ADP + H(+)</text>
        <dbReference type="Rhea" id="RHEA:46608"/>
        <dbReference type="Rhea" id="RHEA-COMP:11060"/>
        <dbReference type="Rhea" id="RHEA-COMP:11605"/>
        <dbReference type="ChEBI" id="CHEBI:15378"/>
        <dbReference type="ChEBI" id="CHEBI:30013"/>
        <dbReference type="ChEBI" id="CHEBI:30616"/>
        <dbReference type="ChEBI" id="CHEBI:61977"/>
        <dbReference type="ChEBI" id="CHEBI:456216"/>
        <dbReference type="EC" id="2.7.11.1"/>
    </reaction>
</comment>
<sequence length="476" mass="53666">MLTNCQINNFQITSQIGSGAYGLVFHAVDMITENEYAVKAVVKSSSLNDVGKPTTQDNLKKSTVLQTQLYHYFKSFQNRLFLPSIDLDSIQALTNAQLAKAPHYKEIALHLKVHSHENIVTIHQVLESPLATFIVMDYYPRDLFTSIVDEKYFSENGLLIKKVFLQLCSALDHCHHMGVYHCDIKPENILLDANDNIHLCDFGLSTTCQYLAPNVCIGSSYYMAPERILYCNENTQDTMVTSFPTATGDIWSLGIILINLTCIRNPWLKAHQTEDNTFNYFTRDSNVLKKILPISEQLYCLIARILQLNPYNRIDIRTLMSEMANITSFTNDGGPLSTVPQLSQELYNTFIIGDKGMSLKEILHSYHDDEETDERQSCESYPSSSGISTYTDENNTPAGSSNVEITPYSSDVDEMILKVNNALSINNSFAVNERESLSQQQATLPCLQANLSTITNYSISNVQPEGFNWLPNYNNT</sequence>
<evidence type="ECO:0000256" key="6">
    <source>
        <dbReference type="ARBA" id="ARBA00022840"/>
    </source>
</evidence>
<evidence type="ECO:0000256" key="7">
    <source>
        <dbReference type="ARBA" id="ARBA00047899"/>
    </source>
</evidence>
<dbReference type="EC" id="2.7.11.1" evidence="1"/>
<evidence type="ECO:0000256" key="1">
    <source>
        <dbReference type="ARBA" id="ARBA00012513"/>
    </source>
</evidence>
<dbReference type="Gene3D" id="3.30.200.20">
    <property type="entry name" value="Phosphorylase Kinase, domain 1"/>
    <property type="match status" value="1"/>
</dbReference>
<keyword evidence="3" id="KW-0808">Transferase</keyword>
<dbReference type="GO" id="GO:0004674">
    <property type="term" value="F:protein serine/threonine kinase activity"/>
    <property type="evidence" value="ECO:0007669"/>
    <property type="project" value="UniProtKB-KW"/>
</dbReference>
<dbReference type="AlphaFoldDB" id="A0A7G3ZMQ2"/>
<dbReference type="PANTHER" id="PTHR43895:SF32">
    <property type="entry name" value="SERINE_THREONINE-PROTEIN KINASE CHK1"/>
    <property type="match status" value="1"/>
</dbReference>
<feature type="domain" description="Protein kinase" evidence="12">
    <location>
        <begin position="10"/>
        <end position="326"/>
    </location>
</feature>
<feature type="binding site" evidence="9">
    <location>
        <position position="43"/>
    </location>
    <ligand>
        <name>ATP</name>
        <dbReference type="ChEBI" id="CHEBI:30616"/>
    </ligand>
</feature>
<keyword evidence="2 10" id="KW-0723">Serine/threonine-protein kinase</keyword>
<dbReference type="InterPro" id="IPR017441">
    <property type="entry name" value="Protein_kinase_ATP_BS"/>
</dbReference>
<dbReference type="PROSITE" id="PS00108">
    <property type="entry name" value="PROTEIN_KINASE_ST"/>
    <property type="match status" value="1"/>
</dbReference>
<dbReference type="PROSITE" id="PS50011">
    <property type="entry name" value="PROTEIN_KINASE_DOM"/>
    <property type="match status" value="1"/>
</dbReference>
<gene>
    <name evidence="13" type="ORF">HG536_0H01630</name>
</gene>
<dbReference type="GO" id="GO:0005524">
    <property type="term" value="F:ATP binding"/>
    <property type="evidence" value="ECO:0007669"/>
    <property type="project" value="UniProtKB-UniRule"/>
</dbReference>
<dbReference type="OrthoDB" id="541276at2759"/>
<dbReference type="InterPro" id="IPR011009">
    <property type="entry name" value="Kinase-like_dom_sf"/>
</dbReference>
<evidence type="ECO:0000256" key="5">
    <source>
        <dbReference type="ARBA" id="ARBA00022777"/>
    </source>
</evidence>
<dbReference type="Pfam" id="PF00069">
    <property type="entry name" value="Pkinase"/>
    <property type="match status" value="1"/>
</dbReference>
<feature type="region of interest" description="Disordered" evidence="11">
    <location>
        <begin position="367"/>
        <end position="402"/>
    </location>
</feature>
<dbReference type="SUPFAM" id="SSF56112">
    <property type="entry name" value="Protein kinase-like (PK-like)"/>
    <property type="match status" value="1"/>
</dbReference>
<dbReference type="InterPro" id="IPR008271">
    <property type="entry name" value="Ser/Thr_kinase_AS"/>
</dbReference>
<evidence type="ECO:0000256" key="8">
    <source>
        <dbReference type="ARBA" id="ARBA00048679"/>
    </source>
</evidence>
<dbReference type="Gene3D" id="1.10.510.10">
    <property type="entry name" value="Transferase(Phosphotransferase) domain 1"/>
    <property type="match status" value="1"/>
</dbReference>
<evidence type="ECO:0000313" key="13">
    <source>
        <dbReference type="EMBL" id="QLL34788.1"/>
    </source>
</evidence>
<evidence type="ECO:0000256" key="3">
    <source>
        <dbReference type="ARBA" id="ARBA00022679"/>
    </source>
</evidence>
<dbReference type="SMART" id="SM00220">
    <property type="entry name" value="S_TKc"/>
    <property type="match status" value="1"/>
</dbReference>
<evidence type="ECO:0000256" key="9">
    <source>
        <dbReference type="PROSITE-ProRule" id="PRU10141"/>
    </source>
</evidence>
<protein>
    <recommendedName>
        <fullName evidence="1">non-specific serine/threonine protein kinase</fullName>
        <ecNumber evidence="1">2.7.11.1</ecNumber>
    </recommendedName>
</protein>
<dbReference type="EMBL" id="CP059253">
    <property type="protein sequence ID" value="QLL34788.1"/>
    <property type="molecule type" value="Genomic_DNA"/>
</dbReference>